<dbReference type="Pfam" id="PF25873">
    <property type="entry name" value="WHD_MalT"/>
    <property type="match status" value="1"/>
</dbReference>
<gene>
    <name evidence="5" type="ORF">ABEG17_17640</name>
</gene>
<dbReference type="AlphaFoldDB" id="A0AAU7JSZ0"/>
<evidence type="ECO:0000313" key="5">
    <source>
        <dbReference type="EMBL" id="XBO43362.1"/>
    </source>
</evidence>
<keyword evidence="2" id="KW-0238">DNA-binding</keyword>
<dbReference type="Pfam" id="PF17874">
    <property type="entry name" value="TPR_MalT"/>
    <property type="match status" value="1"/>
</dbReference>
<dbReference type="SUPFAM" id="SSF52540">
    <property type="entry name" value="P-loop containing nucleoside triphosphate hydrolases"/>
    <property type="match status" value="1"/>
</dbReference>
<dbReference type="InterPro" id="IPR000792">
    <property type="entry name" value="Tscrpt_reg_LuxR_C"/>
</dbReference>
<dbReference type="Pfam" id="PF00196">
    <property type="entry name" value="GerE"/>
    <property type="match status" value="1"/>
</dbReference>
<dbReference type="CDD" id="cd06170">
    <property type="entry name" value="LuxR_C_like"/>
    <property type="match status" value="1"/>
</dbReference>
<dbReference type="SUPFAM" id="SSF46894">
    <property type="entry name" value="C-terminal effector domain of the bipartite response regulators"/>
    <property type="match status" value="1"/>
</dbReference>
<evidence type="ECO:0000256" key="1">
    <source>
        <dbReference type="ARBA" id="ARBA00023015"/>
    </source>
</evidence>
<dbReference type="SMART" id="SM00382">
    <property type="entry name" value="AAA"/>
    <property type="match status" value="1"/>
</dbReference>
<dbReference type="GO" id="GO:0006355">
    <property type="term" value="P:regulation of DNA-templated transcription"/>
    <property type="evidence" value="ECO:0007669"/>
    <property type="project" value="InterPro"/>
</dbReference>
<accession>A0AAU7JSZ0</accession>
<dbReference type="Gene3D" id="3.40.50.300">
    <property type="entry name" value="P-loop containing nucleotide triphosphate hydrolases"/>
    <property type="match status" value="1"/>
</dbReference>
<reference evidence="5" key="1">
    <citation type="submission" date="2024-05" db="EMBL/GenBank/DDBJ databases">
        <authorList>
            <person name="Kim S."/>
            <person name="Heo J."/>
            <person name="Choi H."/>
            <person name="Choi Y."/>
            <person name="Kwon S.-W."/>
            <person name="Kim Y."/>
        </authorList>
    </citation>
    <scope>NUCLEOTIDE SEQUENCE</scope>
    <source>
        <strain evidence="5">KACC 23699</strain>
    </source>
</reference>
<dbReference type="PROSITE" id="PS50043">
    <property type="entry name" value="HTH_LUXR_2"/>
    <property type="match status" value="1"/>
</dbReference>
<name>A0AAU7JSZ0_9MICO</name>
<evidence type="ECO:0000256" key="3">
    <source>
        <dbReference type="ARBA" id="ARBA00023163"/>
    </source>
</evidence>
<protein>
    <submittedName>
        <fullName evidence="5">LuxR C-terminal-related transcriptional regulator</fullName>
    </submittedName>
</protein>
<dbReference type="EMBL" id="CP157483">
    <property type="protein sequence ID" value="XBO43362.1"/>
    <property type="molecule type" value="Genomic_DNA"/>
</dbReference>
<dbReference type="PRINTS" id="PR00038">
    <property type="entry name" value="HTHLUXR"/>
</dbReference>
<dbReference type="Pfam" id="PF13191">
    <property type="entry name" value="AAA_16"/>
    <property type="match status" value="1"/>
</dbReference>
<dbReference type="SMART" id="SM00421">
    <property type="entry name" value="HTH_LUXR"/>
    <property type="match status" value="1"/>
</dbReference>
<dbReference type="GO" id="GO:0003677">
    <property type="term" value="F:DNA binding"/>
    <property type="evidence" value="ECO:0007669"/>
    <property type="project" value="UniProtKB-KW"/>
</dbReference>
<dbReference type="InterPro" id="IPR041664">
    <property type="entry name" value="AAA_16"/>
</dbReference>
<dbReference type="InterPro" id="IPR011990">
    <property type="entry name" value="TPR-like_helical_dom_sf"/>
</dbReference>
<dbReference type="InterPro" id="IPR003593">
    <property type="entry name" value="AAA+_ATPase"/>
</dbReference>
<dbReference type="PANTHER" id="PTHR44688">
    <property type="entry name" value="DNA-BINDING TRANSCRIPTIONAL ACTIVATOR DEVR_DOSR"/>
    <property type="match status" value="1"/>
</dbReference>
<dbReference type="RefSeq" id="WP_406830796.1">
    <property type="nucleotide sequence ID" value="NZ_CP157483.1"/>
</dbReference>
<feature type="domain" description="HTH luxR-type" evidence="4">
    <location>
        <begin position="822"/>
        <end position="887"/>
    </location>
</feature>
<dbReference type="InterPro" id="IPR041617">
    <property type="entry name" value="TPR_MalT"/>
</dbReference>
<dbReference type="InterPro" id="IPR036388">
    <property type="entry name" value="WH-like_DNA-bd_sf"/>
</dbReference>
<dbReference type="Gene3D" id="1.10.10.10">
    <property type="entry name" value="Winged helix-like DNA-binding domain superfamily/Winged helix DNA-binding domain"/>
    <property type="match status" value="1"/>
</dbReference>
<dbReference type="InterPro" id="IPR059106">
    <property type="entry name" value="WHD_MalT"/>
</dbReference>
<proteinExistence type="predicted"/>
<evidence type="ECO:0000259" key="4">
    <source>
        <dbReference type="PROSITE" id="PS50043"/>
    </source>
</evidence>
<dbReference type="InterPro" id="IPR016032">
    <property type="entry name" value="Sig_transdc_resp-reg_C-effctor"/>
</dbReference>
<organism evidence="5">
    <name type="scientific">Pedococcus sp. KACC 23699</name>
    <dbReference type="NCBI Taxonomy" id="3149228"/>
    <lineage>
        <taxon>Bacteria</taxon>
        <taxon>Bacillati</taxon>
        <taxon>Actinomycetota</taxon>
        <taxon>Actinomycetes</taxon>
        <taxon>Micrococcales</taxon>
        <taxon>Intrasporangiaceae</taxon>
        <taxon>Pedococcus</taxon>
    </lineage>
</organism>
<keyword evidence="3" id="KW-0804">Transcription</keyword>
<evidence type="ECO:0000256" key="2">
    <source>
        <dbReference type="ARBA" id="ARBA00023125"/>
    </source>
</evidence>
<dbReference type="Gene3D" id="1.25.40.10">
    <property type="entry name" value="Tetratricopeptide repeat domain"/>
    <property type="match status" value="1"/>
</dbReference>
<dbReference type="PANTHER" id="PTHR44688:SF16">
    <property type="entry name" value="DNA-BINDING TRANSCRIPTIONAL ACTIVATOR DEVR_DOSR"/>
    <property type="match status" value="1"/>
</dbReference>
<dbReference type="InterPro" id="IPR027417">
    <property type="entry name" value="P-loop_NTPase"/>
</dbReference>
<sequence length="889" mass="96116">MDTPTVTTREERLAVRVPQDSFFELLRPRVPAPREFLVPRPRLVSQVEGGAQGPLTLVTGPAGTGKTALVEAWAAQRQQDGPVGWLTLGDEHNQAGLFWGSVLESLRPEGVASAARGDLLLPDVVDHSFLVDLAASVGDSARPVVLVLDQLDRVTDERVLLQLDQVLDAAQPALRLVVTSRRDPRALSRRRRLRGAMTTIQATDLAFTLDETVELLRRHGLDVPDAAVTTLQETTQGWAAGLRLCALAMREHGEQAGPTGGPWAQRRLAGYLVDEVLDSLPGDTRELMLRLCVVDVLEPSLARSLSGRRDADQVLAELAGEDLFVTTGTEPGRWYRIHPLLLEVLRKELRARGEDVVTYQHARAARWFDAHSDPVRAAVHYVAAGSWEESCASVVRHLGVVQLLEHRAPRDLEGVLAHVPQGAKTPEVRVVQAATELGAHRPDRAAESLAELDSMNLEAPSHSALRASLSLSRLVMASDLCDGSGAVDAWRELEPTLGTVGPPRVRAQARALALSALSSALLWGGDYQAFVQILGAVAEAAEAEGCEYARISVLGQQALAAYRRGALRDSARLGEEALRLGREHGLKVRHRTGVAHLAMSAVALEWNDRVGSRRHLEHADLAAQVENEPVLGAAVKLALAYHHALDGRRALAMSAVADVRATAGSRALPSWIAERVEVVDALVRLQCGDAEGAVAVLDAAPSATGDWLHARASAAYSSGDAAGALALLAPVVDRDRLPTEHGDVEAMLLVARIRLDHGDVPAARRALVDALRVARPEGRRRPFVAARDWLQPLLTQDAEVARASSWIGRGLTSRHRTAEDAVPVLVEPLTSREKSVLALMAQVMTVAEIAEDLHISVNTVKTHQRSLYRKLSVARAHDAVRRGRALELI</sequence>
<keyword evidence="1" id="KW-0805">Transcription regulation</keyword>